<evidence type="ECO:0000256" key="3">
    <source>
        <dbReference type="ARBA" id="ARBA00022679"/>
    </source>
</evidence>
<dbReference type="InterPro" id="IPR015422">
    <property type="entry name" value="PyrdxlP-dep_Trfase_small"/>
</dbReference>
<keyword evidence="3" id="KW-0808">Transferase</keyword>
<evidence type="ECO:0000256" key="4">
    <source>
        <dbReference type="ARBA" id="ARBA00022723"/>
    </source>
</evidence>
<evidence type="ECO:0000256" key="6">
    <source>
        <dbReference type="ARBA" id="ARBA00023004"/>
    </source>
</evidence>
<dbReference type="InterPro" id="IPR016454">
    <property type="entry name" value="Cysteine_dSase"/>
</dbReference>
<keyword evidence="5" id="KW-0663">Pyridoxal phosphate</keyword>
<protein>
    <submittedName>
        <fullName evidence="10">Cysteine desulfurase</fullName>
    </submittedName>
</protein>
<proteinExistence type="inferred from homology"/>
<evidence type="ECO:0000259" key="9">
    <source>
        <dbReference type="Pfam" id="PF00266"/>
    </source>
</evidence>
<dbReference type="SUPFAM" id="SSF53383">
    <property type="entry name" value="PLP-dependent transferases"/>
    <property type="match status" value="1"/>
</dbReference>
<dbReference type="FunFam" id="3.40.640.10:FF:000084">
    <property type="entry name" value="IscS-like cysteine desulfurase"/>
    <property type="match status" value="1"/>
</dbReference>
<evidence type="ECO:0000256" key="7">
    <source>
        <dbReference type="ARBA" id="ARBA00023014"/>
    </source>
</evidence>
<keyword evidence="4" id="KW-0479">Metal-binding</keyword>
<organism evidence="10 11">
    <name type="scientific">Kocuria marina subsp. indica</name>
    <dbReference type="NCBI Taxonomy" id="1049583"/>
    <lineage>
        <taxon>Bacteria</taxon>
        <taxon>Bacillati</taxon>
        <taxon>Actinomycetota</taxon>
        <taxon>Actinomycetes</taxon>
        <taxon>Micrococcales</taxon>
        <taxon>Micrococcaceae</taxon>
        <taxon>Kocuria</taxon>
    </lineage>
</organism>
<comment type="similarity">
    <text evidence="2">Belongs to the class-V pyridoxal-phosphate-dependent aminotransferase family. NifS/IscS subfamily.</text>
</comment>
<accession>A0A1X7DQW6</accession>
<evidence type="ECO:0000313" key="11">
    <source>
        <dbReference type="Proteomes" id="UP000192929"/>
    </source>
</evidence>
<dbReference type="PANTHER" id="PTHR11601:SF34">
    <property type="entry name" value="CYSTEINE DESULFURASE"/>
    <property type="match status" value="1"/>
</dbReference>
<dbReference type="GO" id="GO:0031071">
    <property type="term" value="F:cysteine desulfurase activity"/>
    <property type="evidence" value="ECO:0007669"/>
    <property type="project" value="UniProtKB-EC"/>
</dbReference>
<dbReference type="Proteomes" id="UP000192929">
    <property type="component" value="Unassembled WGS sequence"/>
</dbReference>
<dbReference type="Gene3D" id="3.90.1150.10">
    <property type="entry name" value="Aspartate Aminotransferase, domain 1"/>
    <property type="match status" value="1"/>
</dbReference>
<keyword evidence="6" id="KW-0408">Iron</keyword>
<reference evidence="11" key="1">
    <citation type="submission" date="2017-04" db="EMBL/GenBank/DDBJ databases">
        <authorList>
            <person name="Varghese N."/>
            <person name="Submissions S."/>
        </authorList>
    </citation>
    <scope>NUCLEOTIDE SEQUENCE [LARGE SCALE GENOMIC DNA]</scope>
    <source>
        <strain evidence="11">NIO-1021</strain>
    </source>
</reference>
<comment type="cofactor">
    <cofactor evidence="1">
        <name>pyridoxal 5'-phosphate</name>
        <dbReference type="ChEBI" id="CHEBI:597326"/>
    </cofactor>
</comment>
<evidence type="ECO:0000256" key="1">
    <source>
        <dbReference type="ARBA" id="ARBA00001933"/>
    </source>
</evidence>
<dbReference type="GO" id="GO:0051536">
    <property type="term" value="F:iron-sulfur cluster binding"/>
    <property type="evidence" value="ECO:0007669"/>
    <property type="project" value="UniProtKB-KW"/>
</dbReference>
<dbReference type="EMBL" id="FXAC01000014">
    <property type="protein sequence ID" value="SMF19992.1"/>
    <property type="molecule type" value="Genomic_DNA"/>
</dbReference>
<evidence type="ECO:0000256" key="5">
    <source>
        <dbReference type="ARBA" id="ARBA00022898"/>
    </source>
</evidence>
<evidence type="ECO:0000256" key="2">
    <source>
        <dbReference type="ARBA" id="ARBA00006490"/>
    </source>
</evidence>
<comment type="catalytic activity">
    <reaction evidence="8">
        <text>(sulfur carrier)-H + L-cysteine = (sulfur carrier)-SH + L-alanine</text>
        <dbReference type="Rhea" id="RHEA:43892"/>
        <dbReference type="Rhea" id="RHEA-COMP:14737"/>
        <dbReference type="Rhea" id="RHEA-COMP:14739"/>
        <dbReference type="ChEBI" id="CHEBI:29917"/>
        <dbReference type="ChEBI" id="CHEBI:35235"/>
        <dbReference type="ChEBI" id="CHEBI:57972"/>
        <dbReference type="ChEBI" id="CHEBI:64428"/>
        <dbReference type="EC" id="2.8.1.7"/>
    </reaction>
</comment>
<dbReference type="Gene3D" id="3.40.640.10">
    <property type="entry name" value="Type I PLP-dependent aspartate aminotransferase-like (Major domain)"/>
    <property type="match status" value="1"/>
</dbReference>
<sequence length="417" mass="43204">MGAPRIGPMPTPRVYMDHAATTDMLPEAVEAYVAQAQRGGNPASLHSGGRSARMALETGRDSVAAALNAEPVEIILTSGGTEADNMAVLGLFRAARDADSRRTVIALSTVEHHAVSEAAEWLAAHEGAELAWLEVDADGRVDPDDLRELLARRGDELALVTVMWANNEVGTVQPIAELAALCDRAGVSFHVDAVQAFCAVPVDAHLPGISTLAVSAHKLGGPMGVGALYAPRTVTLAATSFGGGQERSVRSGTVNAAGAAAFGAAVHAAQRDTHAEFVRRARLRDTLVAGIRERVPQAVLRGPEPGAPEDEWAHPTRLPGNAHFTFPGCEGDSMLFLFDAAGVALSTGSACNAGVPRASHVLLAMGVPEETARGAQRFSLGHSSTPDDVTAVLAAVAEVYDRAHTAGLSGHVPGFAS</sequence>
<keyword evidence="7" id="KW-0411">Iron-sulfur</keyword>
<dbReference type="Pfam" id="PF00266">
    <property type="entry name" value="Aminotran_5"/>
    <property type="match status" value="1"/>
</dbReference>
<dbReference type="GO" id="GO:0046872">
    <property type="term" value="F:metal ion binding"/>
    <property type="evidence" value="ECO:0007669"/>
    <property type="project" value="UniProtKB-KW"/>
</dbReference>
<name>A0A1X7DQW6_9MICC</name>
<dbReference type="AlphaFoldDB" id="A0A1X7DQW6"/>
<evidence type="ECO:0000313" key="10">
    <source>
        <dbReference type="EMBL" id="SMF19992.1"/>
    </source>
</evidence>
<evidence type="ECO:0000256" key="8">
    <source>
        <dbReference type="ARBA" id="ARBA00050776"/>
    </source>
</evidence>
<feature type="domain" description="Aminotransferase class V" evidence="9">
    <location>
        <begin position="14"/>
        <end position="391"/>
    </location>
</feature>
<dbReference type="Gene3D" id="1.10.260.50">
    <property type="match status" value="1"/>
</dbReference>
<dbReference type="InterPro" id="IPR000192">
    <property type="entry name" value="Aminotrans_V_dom"/>
</dbReference>
<dbReference type="PANTHER" id="PTHR11601">
    <property type="entry name" value="CYSTEINE DESULFURYLASE FAMILY MEMBER"/>
    <property type="match status" value="1"/>
</dbReference>
<dbReference type="InterPro" id="IPR015421">
    <property type="entry name" value="PyrdxlP-dep_Trfase_major"/>
</dbReference>
<keyword evidence="11" id="KW-1185">Reference proteome</keyword>
<gene>
    <name evidence="10" type="ORF">SAMN06296028_11436</name>
</gene>
<dbReference type="InterPro" id="IPR015424">
    <property type="entry name" value="PyrdxlP-dep_Trfase"/>
</dbReference>
<dbReference type="PIRSF" id="PIRSF005572">
    <property type="entry name" value="NifS"/>
    <property type="match status" value="1"/>
</dbReference>